<dbReference type="Pfam" id="PF10947">
    <property type="entry name" value="DUF2628"/>
    <property type="match status" value="1"/>
</dbReference>
<comment type="caution">
    <text evidence="2">The sequence shown here is derived from an EMBL/GenBank/DDBJ whole genome shotgun (WGS) entry which is preliminary data.</text>
</comment>
<organism evidence="2 3">
    <name type="scientific">Neoroseomonas lacus</name>
    <dbReference type="NCBI Taxonomy" id="287609"/>
    <lineage>
        <taxon>Bacteria</taxon>
        <taxon>Pseudomonadati</taxon>
        <taxon>Pseudomonadota</taxon>
        <taxon>Alphaproteobacteria</taxon>
        <taxon>Acetobacterales</taxon>
        <taxon>Acetobacteraceae</taxon>
        <taxon>Neoroseomonas</taxon>
    </lineage>
</organism>
<evidence type="ECO:0008006" key="4">
    <source>
        <dbReference type="Google" id="ProtNLM"/>
    </source>
</evidence>
<evidence type="ECO:0000256" key="1">
    <source>
        <dbReference type="SAM" id="Phobius"/>
    </source>
</evidence>
<dbReference type="Proteomes" id="UP000661507">
    <property type="component" value="Unassembled WGS sequence"/>
</dbReference>
<name>A0A917KRK4_9PROT</name>
<reference evidence="2" key="2">
    <citation type="submission" date="2020-09" db="EMBL/GenBank/DDBJ databases">
        <authorList>
            <person name="Sun Q."/>
            <person name="Zhou Y."/>
        </authorList>
    </citation>
    <scope>NUCLEOTIDE SEQUENCE</scope>
    <source>
        <strain evidence="2">CGMCC 1.3617</strain>
    </source>
</reference>
<keyword evidence="1" id="KW-0812">Transmembrane</keyword>
<evidence type="ECO:0000313" key="3">
    <source>
        <dbReference type="Proteomes" id="UP000661507"/>
    </source>
</evidence>
<proteinExistence type="predicted"/>
<keyword evidence="3" id="KW-1185">Reference proteome</keyword>
<sequence length="124" mass="13614">MRVWTVHLRPPVAGKPPRAVLLRDGFALWALVAPLLWFLAHRLFALAAFYLAAVLVLGAALPAEPAIALSLGLQVFIGFEARNLQAWWLGLRGWRTEAVVMGRDADAAFLQLAAWRPDLAHVAV</sequence>
<feature type="transmembrane region" description="Helical" evidence="1">
    <location>
        <begin position="20"/>
        <end position="37"/>
    </location>
</feature>
<feature type="transmembrane region" description="Helical" evidence="1">
    <location>
        <begin position="43"/>
        <end position="61"/>
    </location>
</feature>
<keyword evidence="1" id="KW-0472">Membrane</keyword>
<evidence type="ECO:0000313" key="2">
    <source>
        <dbReference type="EMBL" id="GGJ26637.1"/>
    </source>
</evidence>
<protein>
    <recommendedName>
        <fullName evidence="4">DUF2628 domain-containing protein</fullName>
    </recommendedName>
</protein>
<dbReference type="AlphaFoldDB" id="A0A917KRK4"/>
<accession>A0A917KRK4</accession>
<gene>
    <name evidence="2" type="ORF">GCM10011320_37610</name>
</gene>
<dbReference type="InterPro" id="IPR024399">
    <property type="entry name" value="DUF2628"/>
</dbReference>
<dbReference type="RefSeq" id="WP_188969478.1">
    <property type="nucleotide sequence ID" value="NZ_BMKW01000009.1"/>
</dbReference>
<reference evidence="2" key="1">
    <citation type="journal article" date="2014" name="Int. J. Syst. Evol. Microbiol.">
        <title>Complete genome sequence of Corynebacterium casei LMG S-19264T (=DSM 44701T), isolated from a smear-ripened cheese.</title>
        <authorList>
            <consortium name="US DOE Joint Genome Institute (JGI-PGF)"/>
            <person name="Walter F."/>
            <person name="Albersmeier A."/>
            <person name="Kalinowski J."/>
            <person name="Ruckert C."/>
        </authorList>
    </citation>
    <scope>NUCLEOTIDE SEQUENCE</scope>
    <source>
        <strain evidence="2">CGMCC 1.3617</strain>
    </source>
</reference>
<dbReference type="EMBL" id="BMKW01000009">
    <property type="protein sequence ID" value="GGJ26637.1"/>
    <property type="molecule type" value="Genomic_DNA"/>
</dbReference>
<keyword evidence="1" id="KW-1133">Transmembrane helix</keyword>